<evidence type="ECO:0000313" key="1">
    <source>
        <dbReference type="EMBL" id="OTA16057.1"/>
    </source>
</evidence>
<protein>
    <recommendedName>
        <fullName evidence="3">Restriction alleviation protein, Lar family</fullName>
    </recommendedName>
</protein>
<evidence type="ECO:0000313" key="2">
    <source>
        <dbReference type="Proteomes" id="UP000194204"/>
    </source>
</evidence>
<organism evidence="1 2">
    <name type="scientific">Xenorhabdus beddingii</name>
    <dbReference type="NCBI Taxonomy" id="40578"/>
    <lineage>
        <taxon>Bacteria</taxon>
        <taxon>Pseudomonadati</taxon>
        <taxon>Pseudomonadota</taxon>
        <taxon>Gammaproteobacteria</taxon>
        <taxon>Enterobacterales</taxon>
        <taxon>Morganellaceae</taxon>
        <taxon>Xenorhabdus</taxon>
    </lineage>
</organism>
<dbReference type="Proteomes" id="UP000194204">
    <property type="component" value="Unassembled WGS sequence"/>
</dbReference>
<evidence type="ECO:0008006" key="3">
    <source>
        <dbReference type="Google" id="ProtNLM"/>
    </source>
</evidence>
<comment type="caution">
    <text evidence="1">The sequence shown here is derived from an EMBL/GenBank/DDBJ whole genome shotgun (WGS) entry which is preliminary data.</text>
</comment>
<gene>
    <name evidence="1" type="ORF">Xbed_03529</name>
</gene>
<dbReference type="AlphaFoldDB" id="A0A1Y2SDL7"/>
<reference evidence="1 2" key="1">
    <citation type="submission" date="2017-01" db="EMBL/GenBank/DDBJ databases">
        <title>Deconstructing symbiosis and pathogenesis requirements using a combined genomic-metabolomic approach.</title>
        <authorList>
            <person name="Tobias N.J."/>
            <person name="Wolff H."/>
            <person name="Djahanschiri B."/>
            <person name="Ebersberger I."/>
            <person name="Bode H.B."/>
        </authorList>
    </citation>
    <scope>NUCLEOTIDE SEQUENCE [LARGE SCALE GENOMIC DNA]</scope>
    <source>
        <strain evidence="1 2">DSM 4764</strain>
    </source>
</reference>
<proteinExistence type="predicted"/>
<dbReference type="EMBL" id="MUBK01000048">
    <property type="protein sequence ID" value="OTA16057.1"/>
    <property type="molecule type" value="Genomic_DNA"/>
</dbReference>
<name>A0A1Y2SDL7_9GAMM</name>
<dbReference type="NCBIfam" id="TIGR03655">
    <property type="entry name" value="anti_R_Lar"/>
    <property type="match status" value="1"/>
</dbReference>
<dbReference type="STRING" id="40578.Xbed_03529"/>
<keyword evidence="2" id="KW-1185">Reference proteome</keyword>
<sequence>MTVELKPCPFCGSNDLCPDYEDRGELHKYAAWIVCGKCGSNGPFSKWENSYDNATDSASELWNQRANNNAKNSNSTTE</sequence>
<dbReference type="RefSeq" id="WP_167371945.1">
    <property type="nucleotide sequence ID" value="NZ_CAWNHF010000154.1"/>
</dbReference>
<dbReference type="Pfam" id="PF14354">
    <property type="entry name" value="Lar_restr_allev"/>
    <property type="match status" value="1"/>
</dbReference>
<dbReference type="InterPro" id="IPR019908">
    <property type="entry name" value="Toxin_RalR"/>
</dbReference>
<accession>A0A1Y2SDL7</accession>